<feature type="region of interest" description="Disordered" evidence="1">
    <location>
        <begin position="28"/>
        <end position="51"/>
    </location>
</feature>
<feature type="compositionally biased region" description="Polar residues" evidence="1">
    <location>
        <begin position="28"/>
        <end position="38"/>
    </location>
</feature>
<name>A0ABM7NV33_9BACT</name>
<dbReference type="EMBL" id="AP024484">
    <property type="protein sequence ID" value="BCS84372.1"/>
    <property type="molecule type" value="Genomic_DNA"/>
</dbReference>
<evidence type="ECO:0000313" key="2">
    <source>
        <dbReference type="EMBL" id="BCS84372.1"/>
    </source>
</evidence>
<reference evidence="2 3" key="1">
    <citation type="journal article" date="2022" name="Int. J. Syst. Evol. Microbiol.">
        <title>Prevotella herbatica sp. nov., a plant polysaccharide-decomposing anaerobic bacterium isolated from a methanogenic reactor.</title>
        <authorList>
            <person name="Uek A."/>
            <person name="Tonouchi A."/>
            <person name="Kaku N."/>
            <person name="Ueki K."/>
        </authorList>
    </citation>
    <scope>NUCLEOTIDE SEQUENCE [LARGE SCALE GENOMIC DNA]</scope>
    <source>
        <strain evidence="2 3">WR041</strain>
    </source>
</reference>
<dbReference type="Proteomes" id="UP001319045">
    <property type="component" value="Chromosome"/>
</dbReference>
<keyword evidence="3" id="KW-1185">Reference proteome</keyword>
<evidence type="ECO:0000313" key="3">
    <source>
        <dbReference type="Proteomes" id="UP001319045"/>
    </source>
</evidence>
<protein>
    <submittedName>
        <fullName evidence="2">Uncharacterized protein</fullName>
    </submittedName>
</protein>
<gene>
    <name evidence="2" type="ORF">prwr041_02650</name>
</gene>
<accession>A0ABM7NV33</accession>
<proteinExistence type="predicted"/>
<sequence>MQMKTERKEYQRPSILVIEADVQQPIASSNVNAMQTNPWEPEPGDGTIEDN</sequence>
<organism evidence="2 3">
    <name type="scientific">Prevotella herbatica</name>
    <dbReference type="NCBI Taxonomy" id="2801997"/>
    <lineage>
        <taxon>Bacteria</taxon>
        <taxon>Pseudomonadati</taxon>
        <taxon>Bacteroidota</taxon>
        <taxon>Bacteroidia</taxon>
        <taxon>Bacteroidales</taxon>
        <taxon>Prevotellaceae</taxon>
        <taxon>Prevotella</taxon>
    </lineage>
</organism>
<evidence type="ECO:0000256" key="1">
    <source>
        <dbReference type="SAM" id="MobiDB-lite"/>
    </source>
</evidence>